<dbReference type="EMBL" id="BT054358">
    <property type="protein sequence ID" value="ACL52965.1"/>
    <property type="molecule type" value="mRNA"/>
</dbReference>
<protein>
    <submittedName>
        <fullName evidence="1">Uncharacterized protein</fullName>
    </submittedName>
</protein>
<evidence type="ECO:0000313" key="1">
    <source>
        <dbReference type="EMBL" id="ACL52965.1"/>
    </source>
</evidence>
<organism evidence="1">
    <name type="scientific">Zea mays</name>
    <name type="common">Maize</name>
    <dbReference type="NCBI Taxonomy" id="4577"/>
    <lineage>
        <taxon>Eukaryota</taxon>
        <taxon>Viridiplantae</taxon>
        <taxon>Streptophyta</taxon>
        <taxon>Embryophyta</taxon>
        <taxon>Tracheophyta</taxon>
        <taxon>Spermatophyta</taxon>
        <taxon>Magnoliopsida</taxon>
        <taxon>Liliopsida</taxon>
        <taxon>Poales</taxon>
        <taxon>Poaceae</taxon>
        <taxon>PACMAD clade</taxon>
        <taxon>Panicoideae</taxon>
        <taxon>Andropogonodae</taxon>
        <taxon>Andropogoneae</taxon>
        <taxon>Tripsacinae</taxon>
        <taxon>Zea</taxon>
    </lineage>
</organism>
<accession>B7ZYG6</accession>
<reference evidence="1" key="1">
    <citation type="journal article" date="2009" name="PLoS Genet.">
        <title>Sequencing, mapping, and analysis of 27,455 maize full-length cDNAs.</title>
        <authorList>
            <person name="Soderlund C."/>
            <person name="Descour A."/>
            <person name="Kudrna D."/>
            <person name="Bomhoff M."/>
            <person name="Boyd L."/>
            <person name="Currie J."/>
            <person name="Angelova A."/>
            <person name="Collura K."/>
            <person name="Wissotski M."/>
            <person name="Ashley E."/>
            <person name="Morrow D."/>
            <person name="Fernandes J."/>
            <person name="Walbot V."/>
            <person name="Yu Y."/>
        </authorList>
    </citation>
    <scope>NUCLEOTIDE SEQUENCE</scope>
    <source>
        <strain evidence="1">B73</strain>
    </source>
</reference>
<sequence length="69" mass="7666">MFVEPLVISLANSLLHSCPEVWQYFLPCIDLVGTYSSSAFLCKHGAPVGCLTSLTRFLVQQLLPRNLRA</sequence>
<dbReference type="AlphaFoldDB" id="B7ZYG6"/>
<name>B7ZYG6_MAIZE</name>
<proteinExistence type="evidence at transcript level"/>